<organism evidence="3 4">
    <name type="scientific">Pseudonocardia lutea</name>
    <dbReference type="NCBI Taxonomy" id="2172015"/>
    <lineage>
        <taxon>Bacteria</taxon>
        <taxon>Bacillati</taxon>
        <taxon>Actinomycetota</taxon>
        <taxon>Actinomycetes</taxon>
        <taxon>Pseudonocardiales</taxon>
        <taxon>Pseudonocardiaceae</taxon>
        <taxon>Pseudonocardia</taxon>
    </lineage>
</organism>
<evidence type="ECO:0000256" key="1">
    <source>
        <dbReference type="SAM" id="MobiDB-lite"/>
    </source>
</evidence>
<feature type="transmembrane region" description="Helical" evidence="2">
    <location>
        <begin position="58"/>
        <end position="83"/>
    </location>
</feature>
<evidence type="ECO:0000313" key="4">
    <source>
        <dbReference type="Proteomes" id="UP001596119"/>
    </source>
</evidence>
<keyword evidence="2" id="KW-0812">Transmembrane</keyword>
<comment type="caution">
    <text evidence="3">The sequence shown here is derived from an EMBL/GenBank/DDBJ whole genome shotgun (WGS) entry which is preliminary data.</text>
</comment>
<evidence type="ECO:0000313" key="3">
    <source>
        <dbReference type="EMBL" id="MFC5951206.1"/>
    </source>
</evidence>
<accession>A0ABW1IEV9</accession>
<name>A0ABW1IEV9_9PSEU</name>
<dbReference type="RefSeq" id="WP_379568939.1">
    <property type="nucleotide sequence ID" value="NZ_JBHSQK010000066.1"/>
</dbReference>
<feature type="region of interest" description="Disordered" evidence="1">
    <location>
        <begin position="27"/>
        <end position="48"/>
    </location>
</feature>
<proteinExistence type="predicted"/>
<dbReference type="EMBL" id="JBHSQK010000066">
    <property type="protein sequence ID" value="MFC5951206.1"/>
    <property type="molecule type" value="Genomic_DNA"/>
</dbReference>
<keyword evidence="2" id="KW-1133">Transmembrane helix</keyword>
<reference evidence="4" key="1">
    <citation type="journal article" date="2019" name="Int. J. Syst. Evol. Microbiol.">
        <title>The Global Catalogue of Microorganisms (GCM) 10K type strain sequencing project: providing services to taxonomists for standard genome sequencing and annotation.</title>
        <authorList>
            <consortium name="The Broad Institute Genomics Platform"/>
            <consortium name="The Broad Institute Genome Sequencing Center for Infectious Disease"/>
            <person name="Wu L."/>
            <person name="Ma J."/>
        </authorList>
    </citation>
    <scope>NUCLEOTIDE SEQUENCE [LARGE SCALE GENOMIC DNA]</scope>
    <source>
        <strain evidence="4">CGMCC 4.7397</strain>
    </source>
</reference>
<keyword evidence="4" id="KW-1185">Reference proteome</keyword>
<sequence>MTNPHAHANPGPTIDPGRRLAEALHAQAVSSAATPAGPAAPRRPAPEPGIGPALRRQIVWALVIALLAGLVLGAGIGLVSLLFPGVLPAVG</sequence>
<keyword evidence="2" id="KW-0472">Membrane</keyword>
<gene>
    <name evidence="3" type="ORF">ACFQH9_23340</name>
</gene>
<dbReference type="Proteomes" id="UP001596119">
    <property type="component" value="Unassembled WGS sequence"/>
</dbReference>
<evidence type="ECO:0000256" key="2">
    <source>
        <dbReference type="SAM" id="Phobius"/>
    </source>
</evidence>
<protein>
    <submittedName>
        <fullName evidence="3">Uncharacterized protein</fullName>
    </submittedName>
</protein>